<evidence type="ECO:0008006" key="3">
    <source>
        <dbReference type="Google" id="ProtNLM"/>
    </source>
</evidence>
<reference evidence="1 2" key="1">
    <citation type="journal article" date="2019" name="Emerg. Microbes Infect.">
        <title>Comprehensive subspecies identification of 175 nontuberculous mycobacteria species based on 7547 genomic profiles.</title>
        <authorList>
            <person name="Matsumoto Y."/>
            <person name="Kinjo T."/>
            <person name="Motooka D."/>
            <person name="Nabeya D."/>
            <person name="Jung N."/>
            <person name="Uechi K."/>
            <person name="Horii T."/>
            <person name="Iida T."/>
            <person name="Fujita J."/>
            <person name="Nakamura S."/>
        </authorList>
    </citation>
    <scope>NUCLEOTIDE SEQUENCE [LARGE SCALE GENOMIC DNA]</scope>
    <source>
        <strain evidence="1 2">JCM 30275</strain>
    </source>
</reference>
<dbReference type="RefSeq" id="WP_163803095.1">
    <property type="nucleotide sequence ID" value="NZ_AP022620.1"/>
</dbReference>
<dbReference type="AlphaFoldDB" id="A0A6N4W804"/>
<sequence length="273" mass="28453">MTAAGDTDQAAIYGVWAKSLAELVSYRYLGCRSVLHDGFDATGRMPLRSDMRPNGSLLAAPAAIAMLDTAGIAIDRHWQLALTHVHINLVGGARGVTTLGVHGSMTRAARSQVFTECRFVDSDDPDTTVGFGTADWTVIRPTATGFDYVDPGPGVPDTGTLPPLHTAYGAVADGTEFTIAEISPKLGGPVLHHGPILVTLEAAALAAVGTAAAGVEVESLSARLVRAGKTGPLRASGRILSQNGPTILIRSDLVQDTPNGELIATATLRVRRL</sequence>
<protein>
    <recommendedName>
        <fullName evidence="3">Thioesterase domain-containing protein</fullName>
    </recommendedName>
</protein>
<proteinExistence type="predicted"/>
<accession>A0A6N4W804</accession>
<dbReference type="SUPFAM" id="SSF54637">
    <property type="entry name" value="Thioesterase/thiol ester dehydrase-isomerase"/>
    <property type="match status" value="1"/>
</dbReference>
<evidence type="ECO:0000313" key="1">
    <source>
        <dbReference type="EMBL" id="BBZ75501.1"/>
    </source>
</evidence>
<dbReference type="KEGG" id="many:MANY_08380"/>
<dbReference type="EMBL" id="AP022620">
    <property type="protein sequence ID" value="BBZ75501.1"/>
    <property type="molecule type" value="Genomic_DNA"/>
</dbReference>
<name>A0A6N4W804_9MYCO</name>
<gene>
    <name evidence="1" type="ORF">MANY_08380</name>
</gene>
<keyword evidence="2" id="KW-1185">Reference proteome</keyword>
<organism evidence="1 2">
    <name type="scientific">Mycolicibacterium anyangense</name>
    <dbReference type="NCBI Taxonomy" id="1431246"/>
    <lineage>
        <taxon>Bacteria</taxon>
        <taxon>Bacillati</taxon>
        <taxon>Actinomycetota</taxon>
        <taxon>Actinomycetes</taxon>
        <taxon>Mycobacteriales</taxon>
        <taxon>Mycobacteriaceae</taxon>
        <taxon>Mycolicibacterium</taxon>
    </lineage>
</organism>
<dbReference type="InterPro" id="IPR029069">
    <property type="entry name" value="HotDog_dom_sf"/>
</dbReference>
<dbReference type="Proteomes" id="UP000467249">
    <property type="component" value="Chromosome"/>
</dbReference>
<dbReference type="Gene3D" id="3.10.129.10">
    <property type="entry name" value="Hotdog Thioesterase"/>
    <property type="match status" value="2"/>
</dbReference>
<evidence type="ECO:0000313" key="2">
    <source>
        <dbReference type="Proteomes" id="UP000467249"/>
    </source>
</evidence>